<keyword evidence="3" id="KW-1185">Reference proteome</keyword>
<dbReference type="GO" id="GO:0004527">
    <property type="term" value="F:exonuclease activity"/>
    <property type="evidence" value="ECO:0007669"/>
    <property type="project" value="UniProtKB-KW"/>
</dbReference>
<keyword evidence="2" id="KW-0540">Nuclease</keyword>
<evidence type="ECO:0000313" key="2">
    <source>
        <dbReference type="EMBL" id="MCW3782582.1"/>
    </source>
</evidence>
<protein>
    <submittedName>
        <fullName evidence="2">3'-5' exonuclease</fullName>
    </submittedName>
</protein>
<keyword evidence="2" id="KW-0378">Hydrolase</keyword>
<reference evidence="2 3" key="1">
    <citation type="submission" date="2022-10" db="EMBL/GenBank/DDBJ databases">
        <title>Defluviimonas sp. CAU 1641 isolated from mud.</title>
        <authorList>
            <person name="Kim W."/>
        </authorList>
    </citation>
    <scope>NUCLEOTIDE SEQUENCE [LARGE SCALE GENOMIC DNA]</scope>
    <source>
        <strain evidence="2 3">CAU 1641</strain>
    </source>
</reference>
<dbReference type="SUPFAM" id="SSF53098">
    <property type="entry name" value="Ribonuclease H-like"/>
    <property type="match status" value="1"/>
</dbReference>
<dbReference type="SMART" id="SM00479">
    <property type="entry name" value="EXOIII"/>
    <property type="match status" value="1"/>
</dbReference>
<dbReference type="RefSeq" id="WP_264772316.1">
    <property type="nucleotide sequence ID" value="NZ_JAPDOG010000011.1"/>
</dbReference>
<dbReference type="EMBL" id="JAPDOG010000011">
    <property type="protein sequence ID" value="MCW3782582.1"/>
    <property type="molecule type" value="Genomic_DNA"/>
</dbReference>
<evidence type="ECO:0000313" key="3">
    <source>
        <dbReference type="Proteomes" id="UP001207582"/>
    </source>
</evidence>
<dbReference type="InterPro" id="IPR012337">
    <property type="entry name" value="RNaseH-like_sf"/>
</dbReference>
<keyword evidence="2" id="KW-0269">Exonuclease</keyword>
<gene>
    <name evidence="2" type="ORF">OM960_13400</name>
</gene>
<dbReference type="Pfam" id="PF00929">
    <property type="entry name" value="RNase_T"/>
    <property type="match status" value="1"/>
</dbReference>
<dbReference type="PANTHER" id="PTHR30231:SF37">
    <property type="entry name" value="EXODEOXYRIBONUCLEASE 10"/>
    <property type="match status" value="1"/>
</dbReference>
<comment type="caution">
    <text evidence="2">The sequence shown here is derived from an EMBL/GenBank/DDBJ whole genome shotgun (WGS) entry which is preliminary data.</text>
</comment>
<accession>A0ABT3J4H5</accession>
<dbReference type="InterPro" id="IPR036397">
    <property type="entry name" value="RNaseH_sf"/>
</dbReference>
<sequence length="355" mass="39805">MTLNERDQKIKTLLESLVASDAGLKLVRETLGGSGFGLLRQVEHMTFPEVTDPERLARARHGVVMDTETTGVDTTKDKVIQLAMLRFTYDDEGIIALGEGFDRFRDPGFPIPAEITAITRITDDDVRGKTISDAEVAAFLEGCDLVICHNAGFDRKMVEREFPQAGFGQLRFDCSFAQINWLVRGNNGRSLESLALKAGMIYGSHNALNDILATAFVLNTPNETHGRPFVEMYRRGSEAAILLIAKDSPFERKDDLKANGYSWSPDGLDAAGNTKSWYKTLRDDPAVLDAEAEFLRTQIYRRDVALPCYRIAGDERYSARRPQRQETFRTAEVRSVRDVLEQQVAYTTPQTSFSF</sequence>
<dbReference type="Proteomes" id="UP001207582">
    <property type="component" value="Unassembled WGS sequence"/>
</dbReference>
<dbReference type="PANTHER" id="PTHR30231">
    <property type="entry name" value="DNA POLYMERASE III SUBUNIT EPSILON"/>
    <property type="match status" value="1"/>
</dbReference>
<dbReference type="CDD" id="cd06127">
    <property type="entry name" value="DEDDh"/>
    <property type="match status" value="1"/>
</dbReference>
<dbReference type="InterPro" id="IPR013520">
    <property type="entry name" value="Ribonucl_H"/>
</dbReference>
<proteinExistence type="predicted"/>
<name>A0ABT3J4H5_9RHOB</name>
<dbReference type="Gene3D" id="3.30.420.10">
    <property type="entry name" value="Ribonuclease H-like superfamily/Ribonuclease H"/>
    <property type="match status" value="1"/>
</dbReference>
<organism evidence="2 3">
    <name type="scientific">Defluviimonas salinarum</name>
    <dbReference type="NCBI Taxonomy" id="2992147"/>
    <lineage>
        <taxon>Bacteria</taxon>
        <taxon>Pseudomonadati</taxon>
        <taxon>Pseudomonadota</taxon>
        <taxon>Alphaproteobacteria</taxon>
        <taxon>Rhodobacterales</taxon>
        <taxon>Paracoccaceae</taxon>
        <taxon>Albidovulum</taxon>
    </lineage>
</organism>
<evidence type="ECO:0000259" key="1">
    <source>
        <dbReference type="SMART" id="SM00479"/>
    </source>
</evidence>
<feature type="domain" description="Exonuclease" evidence="1">
    <location>
        <begin position="61"/>
        <end position="227"/>
    </location>
</feature>
<dbReference type="NCBIfam" id="NF006615">
    <property type="entry name" value="PRK09182.1"/>
    <property type="match status" value="1"/>
</dbReference>